<evidence type="ECO:0000313" key="3">
    <source>
        <dbReference type="Proteomes" id="UP000754883"/>
    </source>
</evidence>
<protein>
    <submittedName>
        <fullName evidence="2">Uncharacterized protein</fullName>
    </submittedName>
</protein>
<sequence length="509" mass="56392">MSPRVSSGMSNFPFVDLAAIGEGELPCVRCRKRGLECTRVSRTRFRPVSGLGTNVSLPNRQSQSEFPAHQPWFKTSGRNLDIIDQTLETICSYYDGDQLDDKVAESPSPGLSYPSHESGTTTRSSLANRSLAASYANIIVPDAVINKVADIPNPPESDTSAHPDVKVDSFNSLRLSPSFSGLSPPTTDSRPSPDFIAPITHPGYLDDLGELENTDVVSLQKLDSFLELVGPVIDPCDQYATLATEIVERALINSQLLSPVMQLGEIRDLGVTIPFHVSPDMNGHLFDGADKLIAAFLYRILDNLRGLATASTSFDRMKPIRDATEHLALYPEEEGVFVHRLIWASLRQEVFITMMNHEDACLDIDEASLLILRSTNEDEEWTNRMLLQLISAVQHCFGDGKSSASYDKLVDDFASWVQQRPATFQPIFFQHAVDGQTFPETLFLNHFAAVASQYYLIARILLILHNPRMPRLGPAKRDAARCRDDQVRSDVRIICGIAVSQSAVNPLYL</sequence>
<keyword evidence="3" id="KW-1185">Reference proteome</keyword>
<comment type="caution">
    <text evidence="2">The sequence shown here is derived from an EMBL/GenBank/DDBJ whole genome shotgun (WGS) entry which is preliminary data.</text>
</comment>
<proteinExistence type="predicted"/>
<dbReference type="AlphaFoldDB" id="A0A9N9U5A3"/>
<evidence type="ECO:0000256" key="1">
    <source>
        <dbReference type="SAM" id="MobiDB-lite"/>
    </source>
</evidence>
<reference evidence="2" key="1">
    <citation type="submission" date="2021-10" db="EMBL/GenBank/DDBJ databases">
        <authorList>
            <person name="Piombo E."/>
        </authorList>
    </citation>
    <scope>NUCLEOTIDE SEQUENCE</scope>
</reference>
<organism evidence="2 3">
    <name type="scientific">Clonostachys byssicola</name>
    <dbReference type="NCBI Taxonomy" id="160290"/>
    <lineage>
        <taxon>Eukaryota</taxon>
        <taxon>Fungi</taxon>
        <taxon>Dikarya</taxon>
        <taxon>Ascomycota</taxon>
        <taxon>Pezizomycotina</taxon>
        <taxon>Sordariomycetes</taxon>
        <taxon>Hypocreomycetidae</taxon>
        <taxon>Hypocreales</taxon>
        <taxon>Bionectriaceae</taxon>
        <taxon>Clonostachys</taxon>
    </lineage>
</organism>
<evidence type="ECO:0000313" key="2">
    <source>
        <dbReference type="EMBL" id="CAG9973788.1"/>
    </source>
</evidence>
<feature type="region of interest" description="Disordered" evidence="1">
    <location>
        <begin position="102"/>
        <end position="125"/>
    </location>
</feature>
<accession>A0A9N9U5A3</accession>
<feature type="non-terminal residue" evidence="2">
    <location>
        <position position="1"/>
    </location>
</feature>
<gene>
    <name evidence="2" type="ORF">CBYS24578_00011596</name>
</gene>
<dbReference type="OrthoDB" id="4525710at2759"/>
<dbReference type="EMBL" id="CABFNO020001247">
    <property type="protein sequence ID" value="CAG9973788.1"/>
    <property type="molecule type" value="Genomic_DNA"/>
</dbReference>
<name>A0A9N9U5A3_9HYPO</name>
<dbReference type="Proteomes" id="UP000754883">
    <property type="component" value="Unassembled WGS sequence"/>
</dbReference>